<evidence type="ECO:0000313" key="1">
    <source>
        <dbReference type="EMBL" id="ENZ80613.1"/>
    </source>
</evidence>
<keyword evidence="2" id="KW-1185">Reference proteome</keyword>
<sequence length="310" mass="35474">MPCFIRAVSPQNMEEAWYIDDEIAYDILNRNGLAREFRARPGETALDRMRAETPWFEDGDPFHPTRLEMGQFYRRIARPLFGARDGDRSWCPSLNLEPVVVAGSHGQALSLLRQLERICQTVHPCPKNLCTFGHDIRNLLILACTEVEAQWRGVLTSNGAQKKSFSTKEYVNLANIMRLREFAVSFPSFPELEPIYPFKGWGLGSNPTADLLWYADYNAVKHNREQEFERANLDGVFQALSAVAVMLVAQYGEYGLGYRSDLSRFFIISQKPTWPSFESYIPNQSLSISNWSHDLFAPINHSDLEVLKDK</sequence>
<accession>R0E4V8</accession>
<protein>
    <submittedName>
        <fullName evidence="1">Uncharacterized protein</fullName>
    </submittedName>
</protein>
<dbReference type="Proteomes" id="UP000013063">
    <property type="component" value="Unassembled WGS sequence"/>
</dbReference>
<proteinExistence type="predicted"/>
<name>R0E4V8_CAUVI</name>
<evidence type="ECO:0000313" key="2">
    <source>
        <dbReference type="Proteomes" id="UP000013063"/>
    </source>
</evidence>
<dbReference type="RefSeq" id="WP_004622848.1">
    <property type="nucleotide sequence ID" value="NZ_APMP01000029.1"/>
</dbReference>
<comment type="caution">
    <text evidence="1">The sequence shown here is derived from an EMBL/GenBank/DDBJ whole genome shotgun (WGS) entry which is preliminary data.</text>
</comment>
<reference evidence="1 2" key="1">
    <citation type="journal article" date="2013" name="Genome Announc.">
        <title>Draft Genome Sequence for Caulobacter sp. Strain OR37, a Bacterium Tolerant to Heavy Metals.</title>
        <authorList>
            <person name="Utturkar S.M."/>
            <person name="Bollmann A."/>
            <person name="Brzoska R.M."/>
            <person name="Klingeman D.M."/>
            <person name="Epstein S.E."/>
            <person name="Palumbo A.V."/>
            <person name="Brown S.D."/>
        </authorList>
    </citation>
    <scope>NUCLEOTIDE SEQUENCE [LARGE SCALE GENOMIC DNA]</scope>
    <source>
        <strain evidence="1 2">OR37</strain>
    </source>
</reference>
<organism evidence="1 2">
    <name type="scientific">Caulobacter vibrioides OR37</name>
    <dbReference type="NCBI Taxonomy" id="1292034"/>
    <lineage>
        <taxon>Bacteria</taxon>
        <taxon>Pseudomonadati</taxon>
        <taxon>Pseudomonadota</taxon>
        <taxon>Alphaproteobacteria</taxon>
        <taxon>Caulobacterales</taxon>
        <taxon>Caulobacteraceae</taxon>
        <taxon>Caulobacter</taxon>
    </lineage>
</organism>
<dbReference type="EMBL" id="APMP01000029">
    <property type="protein sequence ID" value="ENZ80613.1"/>
    <property type="molecule type" value="Genomic_DNA"/>
</dbReference>
<gene>
    <name evidence="1" type="ORF">OR37_03525</name>
</gene>
<dbReference type="eggNOG" id="ENOG502Z9T2">
    <property type="taxonomic scope" value="Bacteria"/>
</dbReference>
<dbReference type="STRING" id="1292034.OR37_03525"/>
<dbReference type="AlphaFoldDB" id="R0E4V8"/>
<dbReference type="OrthoDB" id="7210418at2"/>